<dbReference type="InterPro" id="IPR013783">
    <property type="entry name" value="Ig-like_fold"/>
</dbReference>
<name>A0ABQ9UXF6_SAGOE</name>
<feature type="domain" description="Ig-like" evidence="3">
    <location>
        <begin position="1"/>
        <end position="92"/>
    </location>
</feature>
<evidence type="ECO:0000313" key="4">
    <source>
        <dbReference type="EMBL" id="KAK2101823.1"/>
    </source>
</evidence>
<evidence type="ECO:0000256" key="1">
    <source>
        <dbReference type="ARBA" id="ARBA00004479"/>
    </source>
</evidence>
<accession>A0ABQ9UXF6</accession>
<evidence type="ECO:0000313" key="5">
    <source>
        <dbReference type="Proteomes" id="UP001266305"/>
    </source>
</evidence>
<dbReference type="PROSITE" id="PS50835">
    <property type="entry name" value="IG_LIKE"/>
    <property type="match status" value="1"/>
</dbReference>
<evidence type="ECO:0000259" key="3">
    <source>
        <dbReference type="PROSITE" id="PS50835"/>
    </source>
</evidence>
<dbReference type="Gene3D" id="2.60.40.10">
    <property type="entry name" value="Immunoglobulins"/>
    <property type="match status" value="1"/>
</dbReference>
<proteinExistence type="predicted"/>
<feature type="non-terminal residue" evidence="4">
    <location>
        <position position="155"/>
    </location>
</feature>
<protein>
    <recommendedName>
        <fullName evidence="3">Ig-like domain-containing protein</fullName>
    </recommendedName>
</protein>
<sequence>MAALKAAANAAFKVMGIHISGYTAGTINITWLQEGQVVDVTWTFAVPMLEGELASMQSELILTQTRWLSDHTYTCLVDYQDNTFEESTKKCADSNPRRVSAYLSRPSPLDVFLSGSPMITCPVVGVAPSKGTLNLTRSRASKKPVAQVISKQEKQ</sequence>
<keyword evidence="2" id="KW-1015">Disulfide bond</keyword>
<gene>
    <name evidence="4" type="ORF">P7K49_019489</name>
</gene>
<dbReference type="InterPro" id="IPR007110">
    <property type="entry name" value="Ig-like_dom"/>
</dbReference>
<dbReference type="SUPFAM" id="SSF48726">
    <property type="entry name" value="Immunoglobulin"/>
    <property type="match status" value="1"/>
</dbReference>
<comment type="caution">
    <text evidence="4">The sequence shown here is derived from an EMBL/GenBank/DDBJ whole genome shotgun (WGS) entry which is preliminary data.</text>
</comment>
<reference evidence="4 5" key="1">
    <citation type="submission" date="2023-05" db="EMBL/GenBank/DDBJ databases">
        <title>B98-5 Cell Line De Novo Hybrid Assembly: An Optical Mapping Approach.</title>
        <authorList>
            <person name="Kananen K."/>
            <person name="Auerbach J.A."/>
            <person name="Kautto E."/>
            <person name="Blachly J.S."/>
        </authorList>
    </citation>
    <scope>NUCLEOTIDE SEQUENCE [LARGE SCALE GENOMIC DNA]</scope>
    <source>
        <strain evidence="4">B95-8</strain>
        <tissue evidence="4">Cell line</tissue>
    </source>
</reference>
<evidence type="ECO:0000256" key="2">
    <source>
        <dbReference type="ARBA" id="ARBA00023157"/>
    </source>
</evidence>
<keyword evidence="5" id="KW-1185">Reference proteome</keyword>
<organism evidence="4 5">
    <name type="scientific">Saguinus oedipus</name>
    <name type="common">Cotton-top tamarin</name>
    <name type="synonym">Oedipomidas oedipus</name>
    <dbReference type="NCBI Taxonomy" id="9490"/>
    <lineage>
        <taxon>Eukaryota</taxon>
        <taxon>Metazoa</taxon>
        <taxon>Chordata</taxon>
        <taxon>Craniata</taxon>
        <taxon>Vertebrata</taxon>
        <taxon>Euteleostomi</taxon>
        <taxon>Mammalia</taxon>
        <taxon>Eutheria</taxon>
        <taxon>Euarchontoglires</taxon>
        <taxon>Primates</taxon>
        <taxon>Haplorrhini</taxon>
        <taxon>Platyrrhini</taxon>
        <taxon>Cebidae</taxon>
        <taxon>Callitrichinae</taxon>
        <taxon>Saguinus</taxon>
    </lineage>
</organism>
<dbReference type="InterPro" id="IPR013162">
    <property type="entry name" value="CD80_C2-set"/>
</dbReference>
<dbReference type="Proteomes" id="UP001266305">
    <property type="component" value="Unassembled WGS sequence"/>
</dbReference>
<dbReference type="EMBL" id="JASSZA010000009">
    <property type="protein sequence ID" value="KAK2101823.1"/>
    <property type="molecule type" value="Genomic_DNA"/>
</dbReference>
<dbReference type="Pfam" id="PF08205">
    <property type="entry name" value="C2-set_2"/>
    <property type="match status" value="1"/>
</dbReference>
<dbReference type="InterPro" id="IPR036179">
    <property type="entry name" value="Ig-like_dom_sf"/>
</dbReference>
<comment type="subcellular location">
    <subcellularLocation>
        <location evidence="1">Membrane</location>
        <topology evidence="1">Single-pass type I membrane protein</topology>
    </subcellularLocation>
</comment>